<accession>A0AAV7I0H3</accession>
<evidence type="ECO:0000256" key="1">
    <source>
        <dbReference type="SAM" id="Phobius"/>
    </source>
</evidence>
<keyword evidence="1" id="KW-0812">Transmembrane</keyword>
<comment type="caution">
    <text evidence="3">The sequence shown here is derived from an EMBL/GenBank/DDBJ whole genome shotgun (WGS) entry which is preliminary data.</text>
</comment>
<keyword evidence="1" id="KW-1133">Transmembrane helix</keyword>
<evidence type="ECO:0000256" key="2">
    <source>
        <dbReference type="SAM" id="SignalP"/>
    </source>
</evidence>
<organism evidence="3 4">
    <name type="scientific">Cotesia glomerata</name>
    <name type="common">Lepidopteran parasitic wasp</name>
    <name type="synonym">Apanteles glomeratus</name>
    <dbReference type="NCBI Taxonomy" id="32391"/>
    <lineage>
        <taxon>Eukaryota</taxon>
        <taxon>Metazoa</taxon>
        <taxon>Ecdysozoa</taxon>
        <taxon>Arthropoda</taxon>
        <taxon>Hexapoda</taxon>
        <taxon>Insecta</taxon>
        <taxon>Pterygota</taxon>
        <taxon>Neoptera</taxon>
        <taxon>Endopterygota</taxon>
        <taxon>Hymenoptera</taxon>
        <taxon>Apocrita</taxon>
        <taxon>Ichneumonoidea</taxon>
        <taxon>Braconidae</taxon>
        <taxon>Microgastrinae</taxon>
        <taxon>Cotesia</taxon>
    </lineage>
</organism>
<sequence length="246" mass="25562">MIGPLIAVVVTVVVVVVAMSVAEETATGSTDVFLGRPGPLGMALGGADCALVLLVVALSGVEDLRLVDVNGGGGVVLLLGAACFVLRKAVMVLVFVTLTLETTRGLVNFTWLLFDALVAPGVAVPVLEVFTVVVEGREVVSRVLGGKLRHVEVDSLLVVLVVLLVVVSDDLSVGTLLGGVRIATVLLIEELRLPPLATFSFVLLLLLSLLLGTTVPVEAMEARAAPAPRAFTFRAVSPDSILRVVK</sequence>
<keyword evidence="1" id="KW-0472">Membrane</keyword>
<feature type="transmembrane region" description="Helical" evidence="1">
    <location>
        <begin position="73"/>
        <end position="97"/>
    </location>
</feature>
<protein>
    <submittedName>
        <fullName evidence="3">Uncharacterized protein</fullName>
    </submittedName>
</protein>
<name>A0AAV7I0H3_COTGL</name>
<evidence type="ECO:0000313" key="4">
    <source>
        <dbReference type="Proteomes" id="UP000826195"/>
    </source>
</evidence>
<reference evidence="3 4" key="1">
    <citation type="journal article" date="2021" name="J. Hered.">
        <title>A chromosome-level genome assembly of the parasitoid wasp, Cotesia glomerata (Hymenoptera: Braconidae).</title>
        <authorList>
            <person name="Pinto B.J."/>
            <person name="Weis J.J."/>
            <person name="Gamble T."/>
            <person name="Ode P.J."/>
            <person name="Paul R."/>
            <person name="Zaspel J.M."/>
        </authorList>
    </citation>
    <scope>NUCLEOTIDE SEQUENCE [LARGE SCALE GENOMIC DNA]</scope>
    <source>
        <strain evidence="3">CgM1</strain>
    </source>
</reference>
<dbReference type="EMBL" id="JAHXZJ010002610">
    <property type="protein sequence ID" value="KAH0537966.1"/>
    <property type="molecule type" value="Genomic_DNA"/>
</dbReference>
<keyword evidence="2" id="KW-0732">Signal</keyword>
<evidence type="ECO:0000313" key="3">
    <source>
        <dbReference type="EMBL" id="KAH0537966.1"/>
    </source>
</evidence>
<feature type="transmembrane region" description="Helical" evidence="1">
    <location>
        <begin position="155"/>
        <end position="177"/>
    </location>
</feature>
<dbReference type="Proteomes" id="UP000826195">
    <property type="component" value="Unassembled WGS sequence"/>
</dbReference>
<feature type="transmembrane region" description="Helical" evidence="1">
    <location>
        <begin position="197"/>
        <end position="217"/>
    </location>
</feature>
<feature type="transmembrane region" description="Helical" evidence="1">
    <location>
        <begin position="109"/>
        <end position="134"/>
    </location>
</feature>
<gene>
    <name evidence="3" type="ORF">KQX54_002170</name>
</gene>
<feature type="chain" id="PRO_5043350157" evidence="2">
    <location>
        <begin position="23"/>
        <end position="246"/>
    </location>
</feature>
<feature type="transmembrane region" description="Helical" evidence="1">
    <location>
        <begin position="38"/>
        <end position="61"/>
    </location>
</feature>
<feature type="signal peptide" evidence="2">
    <location>
        <begin position="1"/>
        <end position="22"/>
    </location>
</feature>
<proteinExistence type="predicted"/>
<dbReference type="AlphaFoldDB" id="A0AAV7I0H3"/>
<keyword evidence="4" id="KW-1185">Reference proteome</keyword>